<evidence type="ECO:0000313" key="11">
    <source>
        <dbReference type="EnsemblMetazoa" id="XP_014241294.1"/>
    </source>
</evidence>
<keyword evidence="12" id="KW-1185">Reference proteome</keyword>
<feature type="domain" description="Cell growth-regulating nucleolar protein-like winged helix" evidence="10">
    <location>
        <begin position="322"/>
        <end position="388"/>
    </location>
</feature>
<dbReference type="PANTHER" id="PTHR13100">
    <property type="entry name" value="CELL GROWTH-REGULATING NUCLEOLAR PROTEIN LYAR"/>
    <property type="match status" value="1"/>
</dbReference>
<dbReference type="Gene3D" id="3.30.1490.490">
    <property type="match status" value="1"/>
</dbReference>
<evidence type="ECO:0000256" key="2">
    <source>
        <dbReference type="ARBA" id="ARBA00022723"/>
    </source>
</evidence>
<dbReference type="GO" id="GO:0000122">
    <property type="term" value="P:negative regulation of transcription by RNA polymerase II"/>
    <property type="evidence" value="ECO:0007669"/>
    <property type="project" value="TreeGrafter"/>
</dbReference>
<feature type="compositionally biased region" description="Basic and acidic residues" evidence="8">
    <location>
        <begin position="210"/>
        <end position="219"/>
    </location>
</feature>
<evidence type="ECO:0000256" key="4">
    <source>
        <dbReference type="ARBA" id="ARBA00022771"/>
    </source>
</evidence>
<dbReference type="Proteomes" id="UP000494040">
    <property type="component" value="Unassembled WGS sequence"/>
</dbReference>
<evidence type="ECO:0000256" key="5">
    <source>
        <dbReference type="ARBA" id="ARBA00022833"/>
    </source>
</evidence>
<dbReference type="AlphaFoldDB" id="A0A8I6R9Z7"/>
<dbReference type="GO" id="GO:0008270">
    <property type="term" value="F:zinc ion binding"/>
    <property type="evidence" value="ECO:0007669"/>
    <property type="project" value="UniProtKB-KW"/>
</dbReference>
<keyword evidence="3" id="KW-0677">Repeat</keyword>
<keyword evidence="2" id="KW-0479">Metal-binding</keyword>
<comment type="subcellular location">
    <subcellularLocation>
        <location evidence="1">Nucleus</location>
    </subcellularLocation>
</comment>
<dbReference type="GO" id="GO:0003677">
    <property type="term" value="F:DNA binding"/>
    <property type="evidence" value="ECO:0007669"/>
    <property type="project" value="InterPro"/>
</dbReference>
<dbReference type="OrthoDB" id="21474at2759"/>
<dbReference type="SUPFAM" id="SSF57667">
    <property type="entry name" value="beta-beta-alpha zinc fingers"/>
    <property type="match status" value="1"/>
</dbReference>
<sequence length="392" mass="45247">MVFFTCQKCNECLKKNAVVKHGQMSRKCLPFWLTCIDCLKDFRNDEHVQHTSCVTEEVRYGGKNAKTKPPAAKQNRWLCCVEKVLSTPQHDIKIDSLLKSLKGQTNLPRARNKFHNFVKSKYYKIYNKEVTDDVFTLMETEFVKFKAERMNNNSNANNAKHVDKGSLSADAENGHEKENSNSGKTGNESDKKEPKESKNLNEEEMNIDDQESHDQEINNKKRKLDCVEDEKDSEQSTADGPCSEAEKMDKKERKKRNKELKYLAELNEIENYSKEGDEEEDGEKPAKKSKKDPTEKELDPQDKLCKLSTEEPAPEKPTVTGFNWNQTIKAVLRNQNNIPLKRLKKIVINEYIQQFGEPHDEVKLSKKFVKKLKRINNVVVSGDKVMLEKQEA</sequence>
<dbReference type="InterPro" id="IPR058719">
    <property type="entry name" value="WHD_LYAR"/>
</dbReference>
<evidence type="ECO:0000256" key="7">
    <source>
        <dbReference type="PROSITE-ProRule" id="PRU01145"/>
    </source>
</evidence>
<evidence type="ECO:0000256" key="6">
    <source>
        <dbReference type="ARBA" id="ARBA00023242"/>
    </source>
</evidence>
<dbReference type="Pfam" id="PF08790">
    <property type="entry name" value="zf-LYAR"/>
    <property type="match status" value="1"/>
</dbReference>
<dbReference type="RefSeq" id="XP_014241294.1">
    <property type="nucleotide sequence ID" value="XM_014385808.2"/>
</dbReference>
<dbReference type="OMA" id="NHCGDSL"/>
<feature type="domain" description="Zinc finger C2H2 LYAR-type" evidence="9">
    <location>
        <begin position="33"/>
        <end position="60"/>
    </location>
</feature>
<keyword evidence="4 7" id="KW-0863">Zinc-finger</keyword>
<evidence type="ECO:0000256" key="8">
    <source>
        <dbReference type="SAM" id="MobiDB-lite"/>
    </source>
</evidence>
<dbReference type="PANTHER" id="PTHR13100:SF10">
    <property type="entry name" value="CELL GROWTH-REGULATING NUCLEOLAR PROTEIN"/>
    <property type="match status" value="1"/>
</dbReference>
<evidence type="ECO:0000259" key="9">
    <source>
        <dbReference type="Pfam" id="PF08790"/>
    </source>
</evidence>
<dbReference type="InterPro" id="IPR036236">
    <property type="entry name" value="Znf_C2H2_sf"/>
</dbReference>
<accession>A0A8I6R9Z7</accession>
<evidence type="ECO:0000313" key="12">
    <source>
        <dbReference type="Proteomes" id="UP000494040"/>
    </source>
</evidence>
<dbReference type="InterPro" id="IPR014898">
    <property type="entry name" value="Znf_C2H2_LYAR"/>
</dbReference>
<dbReference type="GO" id="GO:0006364">
    <property type="term" value="P:rRNA processing"/>
    <property type="evidence" value="ECO:0007669"/>
    <property type="project" value="TreeGrafter"/>
</dbReference>
<dbReference type="KEGG" id="clec:106662012"/>
<protein>
    <recommendedName>
        <fullName evidence="13">Cell growth-regulating nucleolar protein</fullName>
    </recommendedName>
</protein>
<dbReference type="GO" id="GO:0005730">
    <property type="term" value="C:nucleolus"/>
    <property type="evidence" value="ECO:0007669"/>
    <property type="project" value="TreeGrafter"/>
</dbReference>
<keyword evidence="6" id="KW-0539">Nucleus</keyword>
<feature type="compositionally biased region" description="Basic and acidic residues" evidence="8">
    <location>
        <begin position="283"/>
        <end position="309"/>
    </location>
</feature>
<organism evidence="11 12">
    <name type="scientific">Cimex lectularius</name>
    <name type="common">Bed bug</name>
    <name type="synonym">Acanthia lectularia</name>
    <dbReference type="NCBI Taxonomy" id="79782"/>
    <lineage>
        <taxon>Eukaryota</taxon>
        <taxon>Metazoa</taxon>
        <taxon>Ecdysozoa</taxon>
        <taxon>Arthropoda</taxon>
        <taxon>Hexapoda</taxon>
        <taxon>Insecta</taxon>
        <taxon>Pterygota</taxon>
        <taxon>Neoptera</taxon>
        <taxon>Paraneoptera</taxon>
        <taxon>Hemiptera</taxon>
        <taxon>Heteroptera</taxon>
        <taxon>Panheteroptera</taxon>
        <taxon>Cimicomorpha</taxon>
        <taxon>Cimicidae</taxon>
        <taxon>Cimex</taxon>
    </lineage>
</organism>
<feature type="region of interest" description="Disordered" evidence="8">
    <location>
        <begin position="153"/>
        <end position="320"/>
    </location>
</feature>
<proteinExistence type="predicted"/>
<reference evidence="11" key="1">
    <citation type="submission" date="2022-01" db="UniProtKB">
        <authorList>
            <consortium name="EnsemblMetazoa"/>
        </authorList>
    </citation>
    <scope>IDENTIFICATION</scope>
</reference>
<evidence type="ECO:0000259" key="10">
    <source>
        <dbReference type="Pfam" id="PF25879"/>
    </source>
</evidence>
<dbReference type="InterPro" id="IPR039999">
    <property type="entry name" value="LYAR"/>
</dbReference>
<dbReference type="EnsemblMetazoa" id="XM_014385808.2">
    <property type="protein sequence ID" value="XP_014241294.1"/>
    <property type="gene ID" value="LOC106662012"/>
</dbReference>
<feature type="compositionally biased region" description="Basic and acidic residues" evidence="8">
    <location>
        <begin position="187"/>
        <end position="201"/>
    </location>
</feature>
<keyword evidence="5" id="KW-0862">Zinc</keyword>
<dbReference type="PROSITE" id="PS51804">
    <property type="entry name" value="ZF_C2HC_LYAR"/>
    <property type="match status" value="1"/>
</dbReference>
<evidence type="ECO:0000256" key="1">
    <source>
        <dbReference type="ARBA" id="ARBA00004123"/>
    </source>
</evidence>
<dbReference type="Pfam" id="PF25879">
    <property type="entry name" value="WHD_LYAR"/>
    <property type="match status" value="1"/>
</dbReference>
<name>A0A8I6R9Z7_CIMLE</name>
<evidence type="ECO:0000256" key="3">
    <source>
        <dbReference type="ARBA" id="ARBA00022737"/>
    </source>
</evidence>
<dbReference type="GeneID" id="106662012"/>
<evidence type="ECO:0008006" key="13">
    <source>
        <dbReference type="Google" id="ProtNLM"/>
    </source>
</evidence>